<dbReference type="Pfam" id="PF11197">
    <property type="entry name" value="DUF2835"/>
    <property type="match status" value="1"/>
</dbReference>
<dbReference type="Proteomes" id="UP001596422">
    <property type="component" value="Unassembled WGS sequence"/>
</dbReference>
<dbReference type="InterPro" id="IPR021363">
    <property type="entry name" value="DUF2835"/>
</dbReference>
<name>A0ABW1ZUS8_9GAMM</name>
<organism evidence="1 2">
    <name type="scientific">Marinobacterium aestuariivivens</name>
    <dbReference type="NCBI Taxonomy" id="1698799"/>
    <lineage>
        <taxon>Bacteria</taxon>
        <taxon>Pseudomonadati</taxon>
        <taxon>Pseudomonadota</taxon>
        <taxon>Gammaproteobacteria</taxon>
        <taxon>Oceanospirillales</taxon>
        <taxon>Oceanospirillaceae</taxon>
        <taxon>Marinobacterium</taxon>
    </lineage>
</organism>
<evidence type="ECO:0000313" key="2">
    <source>
        <dbReference type="Proteomes" id="UP001596422"/>
    </source>
</evidence>
<dbReference type="EMBL" id="JBHSWE010000001">
    <property type="protein sequence ID" value="MFC6668831.1"/>
    <property type="molecule type" value="Genomic_DNA"/>
</dbReference>
<keyword evidence="2" id="KW-1185">Reference proteome</keyword>
<protein>
    <submittedName>
        <fullName evidence="1">DUF2835 domain-containing protein</fullName>
    </submittedName>
</protein>
<evidence type="ECO:0000313" key="1">
    <source>
        <dbReference type="EMBL" id="MFC6668831.1"/>
    </source>
</evidence>
<comment type="caution">
    <text evidence="1">The sequence shown here is derived from an EMBL/GenBank/DDBJ whole genome shotgun (WGS) entry which is preliminary data.</text>
</comment>
<accession>A0ABW1ZUS8</accession>
<gene>
    <name evidence="1" type="ORF">ACFQDL_00905</name>
</gene>
<proteinExistence type="predicted"/>
<reference evidence="2" key="1">
    <citation type="journal article" date="2019" name="Int. J. Syst. Evol. Microbiol.">
        <title>The Global Catalogue of Microorganisms (GCM) 10K type strain sequencing project: providing services to taxonomists for standard genome sequencing and annotation.</title>
        <authorList>
            <consortium name="The Broad Institute Genomics Platform"/>
            <consortium name="The Broad Institute Genome Sequencing Center for Infectious Disease"/>
            <person name="Wu L."/>
            <person name="Ma J."/>
        </authorList>
    </citation>
    <scope>NUCLEOTIDE SEQUENCE [LARGE SCALE GENOMIC DNA]</scope>
    <source>
        <strain evidence="2">NBRC 111756</strain>
    </source>
</reference>
<sequence length="75" mass="8917">MNQKIEVELNISRDEYLRYYRSAGALDVVVTARDGRRVRFPARILQPFVLHDGVRGRFRIHFDARGRFLKIERLS</sequence>